<evidence type="ECO:0000313" key="5">
    <source>
        <dbReference type="EMBL" id="KAK3357832.1"/>
    </source>
</evidence>
<dbReference type="PANTHER" id="PTHR13878:SF91">
    <property type="entry name" value="FAD BINDING DOMAIN PROTEIN (AFU_ORTHOLOGUE AFUA_6G12070)-RELATED"/>
    <property type="match status" value="1"/>
</dbReference>
<dbReference type="InterPro" id="IPR050432">
    <property type="entry name" value="FAD-linked_Oxidoreductases_BP"/>
</dbReference>
<evidence type="ECO:0000256" key="1">
    <source>
        <dbReference type="ARBA" id="ARBA00005466"/>
    </source>
</evidence>
<sequence length="646" mass="69978">MTTGLWLTMWITHFLSQLLLALGAEALNFPYESSQLTQQDVGNFSAISFGNPLSVPSVYQGPKCKVQPEDTTWPSEKQWAQLNATLDGNLLKPHPLGAACYPDRPEYNMDTCAYLLGPATTTRLFFGDPLNALTTWGEGATCLQLLNTTGRTCTQGGFPVYVVNATSVRDMQAAVNFARNQNLRLVIKNTGHDFIAKSTGRGALSVWTHFLKGIEFLSDYSIGEYKGAAARISAGMEAWEAHNAMVNAGNITVVTSLESTVGNGGGWALGGGHGPLTSLRGLGADQVLSLNIITADGRFLTADANQNQDLFFALRGGGGATFGIVTSMIVKAWPGQTRIGGLTFYLTTGTGQMTIPSARGYPSSPPVHIADAETFWKAYRVYLGFAKQIVDAGGFGFGDVNPQGNSTYVLVGTITLPDYPSERIRDFYTPLFSSLSEIGVNVPNPRHTFLPYAQAGIGVTPISFPGSPADRLFVSRLLPRSLWANGSRLDAVAAVNRQNAEMGYRVTARIYGPSAEAAGYPGNTTSAVNPAMRNMVIHCVTFKQEPVDILPPAEFRAEHAKLRARINELVRLTPDSGTYFNEADILEPEWRTSFWGEHYPRLLKIKKAVDPWGLFWAPKTVGSEEWEVVTADGLPTQNGPLCRTGT</sequence>
<protein>
    <recommendedName>
        <fullName evidence="4">FAD-binding PCMH-type domain-containing protein</fullName>
    </recommendedName>
</protein>
<dbReference type="Pfam" id="PF01565">
    <property type="entry name" value="FAD_binding_4"/>
    <property type="match status" value="1"/>
</dbReference>
<evidence type="ECO:0000259" key="4">
    <source>
        <dbReference type="PROSITE" id="PS51387"/>
    </source>
</evidence>
<evidence type="ECO:0000256" key="3">
    <source>
        <dbReference type="SAM" id="SignalP"/>
    </source>
</evidence>
<dbReference type="PROSITE" id="PS51387">
    <property type="entry name" value="FAD_PCMH"/>
    <property type="match status" value="1"/>
</dbReference>
<accession>A0AAJ0HMW9</accession>
<dbReference type="SUPFAM" id="SSF56176">
    <property type="entry name" value="FAD-binding/transporter-associated domain-like"/>
    <property type="match status" value="1"/>
</dbReference>
<dbReference type="InterPro" id="IPR036318">
    <property type="entry name" value="FAD-bd_PCMH-like_sf"/>
</dbReference>
<name>A0AAJ0HMW9_9PEZI</name>
<evidence type="ECO:0000256" key="2">
    <source>
        <dbReference type="ARBA" id="ARBA00023002"/>
    </source>
</evidence>
<keyword evidence="6" id="KW-1185">Reference proteome</keyword>
<feature type="signal peptide" evidence="3">
    <location>
        <begin position="1"/>
        <end position="26"/>
    </location>
</feature>
<dbReference type="InterPro" id="IPR016169">
    <property type="entry name" value="FAD-bd_PCMH_sub2"/>
</dbReference>
<dbReference type="GO" id="GO:0071949">
    <property type="term" value="F:FAD binding"/>
    <property type="evidence" value="ECO:0007669"/>
    <property type="project" value="InterPro"/>
</dbReference>
<dbReference type="Pfam" id="PF08031">
    <property type="entry name" value="BBE"/>
    <property type="match status" value="1"/>
</dbReference>
<comment type="similarity">
    <text evidence="1">Belongs to the oxygen-dependent FAD-linked oxidoreductase family.</text>
</comment>
<feature type="domain" description="FAD-binding PCMH-type" evidence="4">
    <location>
        <begin position="155"/>
        <end position="335"/>
    </location>
</feature>
<dbReference type="EMBL" id="JAUIQD010000003">
    <property type="protein sequence ID" value="KAK3357832.1"/>
    <property type="molecule type" value="Genomic_DNA"/>
</dbReference>
<keyword evidence="2" id="KW-0560">Oxidoreductase</keyword>
<dbReference type="InterPro" id="IPR012951">
    <property type="entry name" value="BBE"/>
</dbReference>
<comment type="caution">
    <text evidence="5">The sequence shown here is derived from an EMBL/GenBank/DDBJ whole genome shotgun (WGS) entry which is preliminary data.</text>
</comment>
<evidence type="ECO:0000313" key="6">
    <source>
        <dbReference type="Proteomes" id="UP001275084"/>
    </source>
</evidence>
<dbReference type="AlphaFoldDB" id="A0AAJ0HMW9"/>
<reference evidence="5" key="1">
    <citation type="journal article" date="2023" name="Mol. Phylogenet. Evol.">
        <title>Genome-scale phylogeny and comparative genomics of the fungal order Sordariales.</title>
        <authorList>
            <person name="Hensen N."/>
            <person name="Bonometti L."/>
            <person name="Westerberg I."/>
            <person name="Brannstrom I.O."/>
            <person name="Guillou S."/>
            <person name="Cros-Aarteil S."/>
            <person name="Calhoun S."/>
            <person name="Haridas S."/>
            <person name="Kuo A."/>
            <person name="Mondo S."/>
            <person name="Pangilinan J."/>
            <person name="Riley R."/>
            <person name="LaButti K."/>
            <person name="Andreopoulos B."/>
            <person name="Lipzen A."/>
            <person name="Chen C."/>
            <person name="Yan M."/>
            <person name="Daum C."/>
            <person name="Ng V."/>
            <person name="Clum A."/>
            <person name="Steindorff A."/>
            <person name="Ohm R.A."/>
            <person name="Martin F."/>
            <person name="Silar P."/>
            <person name="Natvig D.O."/>
            <person name="Lalanne C."/>
            <person name="Gautier V."/>
            <person name="Ament-Velasquez S.L."/>
            <person name="Kruys A."/>
            <person name="Hutchinson M.I."/>
            <person name="Powell A.J."/>
            <person name="Barry K."/>
            <person name="Miller A.N."/>
            <person name="Grigoriev I.V."/>
            <person name="Debuchy R."/>
            <person name="Gladieux P."/>
            <person name="Hiltunen Thoren M."/>
            <person name="Johannesson H."/>
        </authorList>
    </citation>
    <scope>NUCLEOTIDE SEQUENCE</scope>
    <source>
        <strain evidence="5">CBS 955.72</strain>
    </source>
</reference>
<dbReference type="Proteomes" id="UP001275084">
    <property type="component" value="Unassembled WGS sequence"/>
</dbReference>
<organism evidence="5 6">
    <name type="scientific">Lasiosphaeria hispida</name>
    <dbReference type="NCBI Taxonomy" id="260671"/>
    <lineage>
        <taxon>Eukaryota</taxon>
        <taxon>Fungi</taxon>
        <taxon>Dikarya</taxon>
        <taxon>Ascomycota</taxon>
        <taxon>Pezizomycotina</taxon>
        <taxon>Sordariomycetes</taxon>
        <taxon>Sordariomycetidae</taxon>
        <taxon>Sordariales</taxon>
        <taxon>Lasiosphaeriaceae</taxon>
        <taxon>Lasiosphaeria</taxon>
    </lineage>
</organism>
<gene>
    <name evidence="5" type="ORF">B0T25DRAFT_499434</name>
</gene>
<reference evidence="5" key="2">
    <citation type="submission" date="2023-06" db="EMBL/GenBank/DDBJ databases">
        <authorList>
            <consortium name="Lawrence Berkeley National Laboratory"/>
            <person name="Haridas S."/>
            <person name="Hensen N."/>
            <person name="Bonometti L."/>
            <person name="Westerberg I."/>
            <person name="Brannstrom I.O."/>
            <person name="Guillou S."/>
            <person name="Cros-Aarteil S."/>
            <person name="Calhoun S."/>
            <person name="Kuo A."/>
            <person name="Mondo S."/>
            <person name="Pangilinan J."/>
            <person name="Riley R."/>
            <person name="Labutti K."/>
            <person name="Andreopoulos B."/>
            <person name="Lipzen A."/>
            <person name="Chen C."/>
            <person name="Yanf M."/>
            <person name="Daum C."/>
            <person name="Ng V."/>
            <person name="Clum A."/>
            <person name="Steindorff A."/>
            <person name="Ohm R."/>
            <person name="Martin F."/>
            <person name="Silar P."/>
            <person name="Natvig D."/>
            <person name="Lalanne C."/>
            <person name="Gautier V."/>
            <person name="Ament-Velasquez S.L."/>
            <person name="Kruys A."/>
            <person name="Hutchinson M.I."/>
            <person name="Powell A.J."/>
            <person name="Barry K."/>
            <person name="Miller A.N."/>
            <person name="Grigoriev I.V."/>
            <person name="Debuchy R."/>
            <person name="Gladieux P."/>
            <person name="Thoren M.H."/>
            <person name="Johannesson H."/>
        </authorList>
    </citation>
    <scope>NUCLEOTIDE SEQUENCE</scope>
    <source>
        <strain evidence="5">CBS 955.72</strain>
    </source>
</reference>
<dbReference type="Gene3D" id="3.30.465.10">
    <property type="match status" value="2"/>
</dbReference>
<dbReference type="PANTHER" id="PTHR13878">
    <property type="entry name" value="GULONOLACTONE OXIDASE"/>
    <property type="match status" value="1"/>
</dbReference>
<dbReference type="InterPro" id="IPR006094">
    <property type="entry name" value="Oxid_FAD_bind_N"/>
</dbReference>
<keyword evidence="3" id="KW-0732">Signal</keyword>
<feature type="chain" id="PRO_5042530339" description="FAD-binding PCMH-type domain-containing protein" evidence="3">
    <location>
        <begin position="27"/>
        <end position="646"/>
    </location>
</feature>
<proteinExistence type="inferred from homology"/>
<dbReference type="InterPro" id="IPR016166">
    <property type="entry name" value="FAD-bd_PCMH"/>
</dbReference>
<dbReference type="GO" id="GO:0016491">
    <property type="term" value="F:oxidoreductase activity"/>
    <property type="evidence" value="ECO:0007669"/>
    <property type="project" value="UniProtKB-KW"/>
</dbReference>